<proteinExistence type="predicted"/>
<dbReference type="InterPro" id="IPR001173">
    <property type="entry name" value="Glyco_trans_2-like"/>
</dbReference>
<keyword evidence="3" id="KW-1185">Reference proteome</keyword>
<evidence type="ECO:0000313" key="3">
    <source>
        <dbReference type="Proteomes" id="UP000825886"/>
    </source>
</evidence>
<dbReference type="InterPro" id="IPR029044">
    <property type="entry name" value="Nucleotide-diphossugar_trans"/>
</dbReference>
<evidence type="ECO:0000259" key="1">
    <source>
        <dbReference type="Pfam" id="PF00535"/>
    </source>
</evidence>
<accession>A0ABX9AUE7</accession>
<dbReference type="SUPFAM" id="SSF53448">
    <property type="entry name" value="Nucleotide-diphospho-sugar transferases"/>
    <property type="match status" value="1"/>
</dbReference>
<name>A0ABX9AUE7_9ENTR</name>
<evidence type="ECO:0000313" key="2">
    <source>
        <dbReference type="EMBL" id="QZN97074.1"/>
    </source>
</evidence>
<dbReference type="CDD" id="cd00761">
    <property type="entry name" value="Glyco_tranf_GTA_type"/>
    <property type="match status" value="1"/>
</dbReference>
<protein>
    <submittedName>
        <fullName evidence="2">Glycosyltransferase family 2 protein</fullName>
    </submittedName>
</protein>
<dbReference type="Proteomes" id="UP000825886">
    <property type="component" value="Chromosome"/>
</dbReference>
<feature type="domain" description="Glycosyltransferase 2-like" evidence="1">
    <location>
        <begin position="37"/>
        <end position="130"/>
    </location>
</feature>
<dbReference type="Gene3D" id="3.90.550.10">
    <property type="entry name" value="Spore Coat Polysaccharide Biosynthesis Protein SpsA, Chain A"/>
    <property type="match status" value="1"/>
</dbReference>
<sequence>MEIKSLEILISTLNDGVFNIKLNKEYDVLIVHQITNGKMTDYESYYNQNIASERVRYIQSNTIGLSKSRNIALKNSCGKYLWIMDDDVEVLDNLEDRIVECFESNHCDIVILNHFFSNQEIIDTREKQFHHNKISAAGICSIDICMRREVNKSIFFDENFGLGTSLPSGEEYIFITDALDNGYKVYQSNILSSTHPEISSGLDFFSTSNKVRAKKAMFKRVFKRIGSVMMFCFFIKKIPLLIKKRKVLFFAYNAFIK</sequence>
<reference evidence="2 3" key="1">
    <citation type="submission" date="2021-08" db="EMBL/GenBank/DDBJ databases">
        <title>Culture and genomic analysis of Symbiopectobacterium purcellii sp. nov. gen. nov., isolated from the leafhopper Empoasca decipiens.</title>
        <authorList>
            <person name="Nadal-Jimenez P."/>
            <person name="Siozios S."/>
            <person name="Halliday N."/>
            <person name="Camara M."/>
            <person name="Hurst G.D.D."/>
        </authorList>
    </citation>
    <scope>NUCLEOTIDE SEQUENCE [LARGE SCALE GENOMIC DNA]</scope>
    <source>
        <strain evidence="2 3">SyEd1</strain>
    </source>
</reference>
<dbReference type="Pfam" id="PF00535">
    <property type="entry name" value="Glycos_transf_2"/>
    <property type="match status" value="1"/>
</dbReference>
<gene>
    <name evidence="2" type="ORF">K6K13_06780</name>
</gene>
<dbReference type="EMBL" id="CP081864">
    <property type="protein sequence ID" value="QZN97074.1"/>
    <property type="molecule type" value="Genomic_DNA"/>
</dbReference>
<organism evidence="2 3">
    <name type="scientific">Symbiopectobacterium purcellii</name>
    <dbReference type="NCBI Taxonomy" id="2871826"/>
    <lineage>
        <taxon>Bacteria</taxon>
        <taxon>Pseudomonadati</taxon>
        <taxon>Pseudomonadota</taxon>
        <taxon>Gammaproteobacteria</taxon>
        <taxon>Enterobacterales</taxon>
        <taxon>Enterobacteriaceae</taxon>
    </lineage>
</organism>
<dbReference type="RefSeq" id="WP_222160083.1">
    <property type="nucleotide sequence ID" value="NZ_CP081864.1"/>
</dbReference>